<dbReference type="EMBL" id="WNNK01000044">
    <property type="protein sequence ID" value="MUF08257.1"/>
    <property type="molecule type" value="Genomic_DNA"/>
</dbReference>
<comment type="caution">
    <text evidence="1">The sequence shown here is derived from an EMBL/GenBank/DDBJ whole genome shotgun (WGS) entry which is preliminary data.</text>
</comment>
<dbReference type="OrthoDB" id="7013357at2"/>
<accession>A0A6I3WDE3</accession>
<evidence type="ECO:0000313" key="1">
    <source>
        <dbReference type="EMBL" id="MUF08257.1"/>
    </source>
</evidence>
<sequence length="74" mass="8139">MKTNSNDSRSSPLINGGAKIMMGRNRAGELANLGSRLVHLGQMLQDDQTKIGELMRLAQECRFNLNLHVAAESE</sequence>
<dbReference type="RefSeq" id="WP_155586363.1">
    <property type="nucleotide sequence ID" value="NZ_JBHSTH010000024.1"/>
</dbReference>
<dbReference type="Proteomes" id="UP000438196">
    <property type="component" value="Unassembled WGS sequence"/>
</dbReference>
<proteinExistence type="predicted"/>
<evidence type="ECO:0000313" key="2">
    <source>
        <dbReference type="Proteomes" id="UP000438196"/>
    </source>
</evidence>
<name>A0A6I3WDE3_9PSED</name>
<reference evidence="1 2" key="1">
    <citation type="submission" date="2019-11" db="EMBL/GenBank/DDBJ databases">
        <title>Pseudomonas karstica sp. nov. and Pseudomonas spelaei sp. nov. from karst caves.</title>
        <authorList>
            <person name="Zeman M."/>
        </authorList>
    </citation>
    <scope>NUCLEOTIDE SEQUENCE [LARGE SCALE GENOMIC DNA]</scope>
    <source>
        <strain evidence="1 2">CCM 7893</strain>
    </source>
</reference>
<protein>
    <submittedName>
        <fullName evidence="1">Uncharacterized protein</fullName>
    </submittedName>
</protein>
<keyword evidence="2" id="KW-1185">Reference proteome</keyword>
<dbReference type="AlphaFoldDB" id="A0A6I3WDE3"/>
<gene>
    <name evidence="1" type="ORF">GNF76_28380</name>
</gene>
<organism evidence="1 2">
    <name type="scientific">Pseudomonas spelaei</name>
    <dbReference type="NCBI Taxonomy" id="1055469"/>
    <lineage>
        <taxon>Bacteria</taxon>
        <taxon>Pseudomonadati</taxon>
        <taxon>Pseudomonadota</taxon>
        <taxon>Gammaproteobacteria</taxon>
        <taxon>Pseudomonadales</taxon>
        <taxon>Pseudomonadaceae</taxon>
        <taxon>Pseudomonas</taxon>
    </lineage>
</organism>